<proteinExistence type="predicted"/>
<sequence>MPRKRSGERKIGNFDKESVAEAVKEVGSGKSLRVAARNHGLKKSTLQRYVAATRDQEDLSQAKLTANYACRRVFTEDAEKELAGYLIDCAKMGFGLDTVQVRELAFQMAKKNSVKYPSTWDEEEKAGVEWLFGFRQRHPELTMRKPEQCSVDRAAAFTPENMKTFFGNLKNAVDRHPSFADGSRVYNLDEIGTTTVGSVKRKILAPTGVKQVYQSKTGERGTLVTTLCIIGANGSALPPVMVFPRVNFQPHMLINAYPGTLGLAAPSGWMNSDLFPEVMRHFVAKTGSSKQNPTLLKMDNDPAHLAIDAINIAKDNGVTVLTLSPHKSHKTQPLDVSVFSPFRNYYDGAMRNWITSNPGKNVTIYHIASFVNVAMGKAMTPATILSGFRKCGIFPYNPDVFTEADYLSASPFRATEEEVQQVEAGTVPETAAVTTSAATSGEDSTALLSQEVAAAAPPPPTVGDTTPGPSTSTFLGPHAIRGLPHKTADPKPARTTKSRKGRSMIPTDTPEKLLLEARKKAADEKKAAAEARKAAAAARKAAPGASKRATDKTKSTRRACIPPKKRKKSQPSPSTSDEDEDDPLPLADSDASETWAEEESDDDGLPVVDPDALDKLEREPQEEDYVLMKIRTPTGNKKKQKITFKIGKVISSSDEHNNVTVSLLKKSVRDKAKFLLCDPVKIENVNVKKVIVMILPKPKLAGTKRQQFHLSFNVDLSLVPFEE</sequence>
<reference evidence="4" key="1">
    <citation type="submission" date="2021-07" db="EMBL/GenBank/DDBJ databases">
        <authorList>
            <person name="Catto M.A."/>
            <person name="Jacobson A."/>
            <person name="Kennedy G."/>
            <person name="Labadie P."/>
            <person name="Hunt B.G."/>
            <person name="Srinivasan R."/>
        </authorList>
    </citation>
    <scope>NUCLEOTIDE SEQUENCE</scope>
    <source>
        <strain evidence="4">PL_HMW_Pooled</strain>
        <tissue evidence="4">Head</tissue>
    </source>
</reference>
<feature type="compositionally biased region" description="Low complexity" evidence="2">
    <location>
        <begin position="462"/>
        <end position="473"/>
    </location>
</feature>
<feature type="compositionally biased region" description="Acidic residues" evidence="2">
    <location>
        <begin position="595"/>
        <end position="604"/>
    </location>
</feature>
<evidence type="ECO:0000313" key="5">
    <source>
        <dbReference type="Proteomes" id="UP001219518"/>
    </source>
</evidence>
<dbReference type="Pfam" id="PF03221">
    <property type="entry name" value="HTH_Tnp_Tc5"/>
    <property type="match status" value="1"/>
</dbReference>
<dbReference type="PANTHER" id="PTHR19303">
    <property type="entry name" value="TRANSPOSON"/>
    <property type="match status" value="1"/>
</dbReference>
<name>A0AAE1HGF5_9NEOP</name>
<reference evidence="4" key="2">
    <citation type="journal article" date="2023" name="BMC Genomics">
        <title>Pest status, molecular evolution, and epigenetic factors derived from the genome assembly of Frankliniella fusca, a thysanopteran phytovirus vector.</title>
        <authorList>
            <person name="Catto M.A."/>
            <person name="Labadie P.E."/>
            <person name="Jacobson A.L."/>
            <person name="Kennedy G.G."/>
            <person name="Srinivasan R."/>
            <person name="Hunt B.G."/>
        </authorList>
    </citation>
    <scope>NUCLEOTIDE SEQUENCE</scope>
    <source>
        <strain evidence="4">PL_HMW_Pooled</strain>
    </source>
</reference>
<organism evidence="4 5">
    <name type="scientific">Frankliniella fusca</name>
    <dbReference type="NCBI Taxonomy" id="407009"/>
    <lineage>
        <taxon>Eukaryota</taxon>
        <taxon>Metazoa</taxon>
        <taxon>Ecdysozoa</taxon>
        <taxon>Arthropoda</taxon>
        <taxon>Hexapoda</taxon>
        <taxon>Insecta</taxon>
        <taxon>Pterygota</taxon>
        <taxon>Neoptera</taxon>
        <taxon>Paraneoptera</taxon>
        <taxon>Thysanoptera</taxon>
        <taxon>Terebrantia</taxon>
        <taxon>Thripoidea</taxon>
        <taxon>Thripidae</taxon>
        <taxon>Frankliniella</taxon>
    </lineage>
</organism>
<evidence type="ECO:0000313" key="4">
    <source>
        <dbReference type="EMBL" id="KAK3920206.1"/>
    </source>
</evidence>
<dbReference type="Proteomes" id="UP001219518">
    <property type="component" value="Unassembled WGS sequence"/>
</dbReference>
<accession>A0AAE1HGF5</accession>
<keyword evidence="5" id="KW-1185">Reference proteome</keyword>
<evidence type="ECO:0000259" key="3">
    <source>
        <dbReference type="PROSITE" id="PS51253"/>
    </source>
</evidence>
<feature type="domain" description="HTH CENPB-type" evidence="3">
    <location>
        <begin position="66"/>
        <end position="144"/>
    </location>
</feature>
<dbReference type="GO" id="GO:0005634">
    <property type="term" value="C:nucleus"/>
    <property type="evidence" value="ECO:0007669"/>
    <property type="project" value="TreeGrafter"/>
</dbReference>
<feature type="compositionally biased region" description="Basic and acidic residues" evidence="2">
    <location>
        <begin position="509"/>
        <end position="533"/>
    </location>
</feature>
<gene>
    <name evidence="4" type="ORF">KUF71_009493</name>
</gene>
<evidence type="ECO:0000256" key="1">
    <source>
        <dbReference type="ARBA" id="ARBA00023125"/>
    </source>
</evidence>
<dbReference type="PANTHER" id="PTHR19303:SF71">
    <property type="entry name" value="ZINC FINGER PHD-TYPE DOMAIN-CONTAINING PROTEIN"/>
    <property type="match status" value="1"/>
</dbReference>
<feature type="compositionally biased region" description="Low complexity" evidence="2">
    <location>
        <begin position="534"/>
        <end position="547"/>
    </location>
</feature>
<keyword evidence="1" id="KW-0238">DNA-binding</keyword>
<dbReference type="InterPro" id="IPR006600">
    <property type="entry name" value="HTH_CenpB_DNA-bd_dom"/>
</dbReference>
<dbReference type="InterPro" id="IPR050863">
    <property type="entry name" value="CenT-Element_Derived"/>
</dbReference>
<protein>
    <submittedName>
        <fullName evidence="4">Pogo transposable element with KRAB domain</fullName>
    </submittedName>
</protein>
<dbReference type="EMBL" id="JAHWGI010000990">
    <property type="protein sequence ID" value="KAK3920206.1"/>
    <property type="molecule type" value="Genomic_DNA"/>
</dbReference>
<dbReference type="PROSITE" id="PS51253">
    <property type="entry name" value="HTH_CENPB"/>
    <property type="match status" value="1"/>
</dbReference>
<dbReference type="Pfam" id="PF03184">
    <property type="entry name" value="DDE_1"/>
    <property type="match status" value="1"/>
</dbReference>
<evidence type="ECO:0000256" key="2">
    <source>
        <dbReference type="SAM" id="MobiDB-lite"/>
    </source>
</evidence>
<feature type="region of interest" description="Disordered" evidence="2">
    <location>
        <begin position="455"/>
        <end position="610"/>
    </location>
</feature>
<dbReference type="InterPro" id="IPR004875">
    <property type="entry name" value="DDE_SF_endonuclease_dom"/>
</dbReference>
<dbReference type="GO" id="GO:0003677">
    <property type="term" value="F:DNA binding"/>
    <property type="evidence" value="ECO:0007669"/>
    <property type="project" value="UniProtKB-KW"/>
</dbReference>
<dbReference type="AlphaFoldDB" id="A0AAE1HGF5"/>
<comment type="caution">
    <text evidence="4">The sequence shown here is derived from an EMBL/GenBank/DDBJ whole genome shotgun (WGS) entry which is preliminary data.</text>
</comment>